<dbReference type="Gene3D" id="3.30.420.10">
    <property type="entry name" value="Ribonuclease H-like superfamily/Ribonuclease H"/>
    <property type="match status" value="1"/>
</dbReference>
<keyword evidence="3" id="KW-1185">Reference proteome</keyword>
<dbReference type="Pfam" id="PF13358">
    <property type="entry name" value="DDE_3"/>
    <property type="match status" value="1"/>
</dbReference>
<dbReference type="InterPro" id="IPR036397">
    <property type="entry name" value="RNaseH_sf"/>
</dbReference>
<evidence type="ECO:0000313" key="3">
    <source>
        <dbReference type="Proteomes" id="UP000198211"/>
    </source>
</evidence>
<gene>
    <name evidence="2" type="ORF">PHMEG_00025853</name>
</gene>
<sequence length="88" mass="10264">MYREIQDLVHETGALLFFLPPYSPDMNPIEVQFSLLKRWVQKYANIAFRENPLAVLRVAMDLCTKGHDDVGVNLYRHCGYSKETLTFK</sequence>
<dbReference type="Proteomes" id="UP000198211">
    <property type="component" value="Unassembled WGS sequence"/>
</dbReference>
<feature type="domain" description="Tc1-like transposase DDE" evidence="1">
    <location>
        <begin position="4"/>
        <end position="48"/>
    </location>
</feature>
<proteinExistence type="predicted"/>
<organism evidence="2 3">
    <name type="scientific">Phytophthora megakarya</name>
    <dbReference type="NCBI Taxonomy" id="4795"/>
    <lineage>
        <taxon>Eukaryota</taxon>
        <taxon>Sar</taxon>
        <taxon>Stramenopiles</taxon>
        <taxon>Oomycota</taxon>
        <taxon>Peronosporomycetes</taxon>
        <taxon>Peronosporales</taxon>
        <taxon>Peronosporaceae</taxon>
        <taxon>Phytophthora</taxon>
    </lineage>
</organism>
<dbReference type="EMBL" id="NBNE01006085">
    <property type="protein sequence ID" value="OWZ02564.1"/>
    <property type="molecule type" value="Genomic_DNA"/>
</dbReference>
<comment type="caution">
    <text evidence="2">The sequence shown here is derived from an EMBL/GenBank/DDBJ whole genome shotgun (WGS) entry which is preliminary data.</text>
</comment>
<dbReference type="STRING" id="4795.A0A225VBV0"/>
<name>A0A225VBV0_9STRA</name>
<dbReference type="GO" id="GO:0003676">
    <property type="term" value="F:nucleic acid binding"/>
    <property type="evidence" value="ECO:0007669"/>
    <property type="project" value="InterPro"/>
</dbReference>
<evidence type="ECO:0000313" key="2">
    <source>
        <dbReference type="EMBL" id="OWZ02564.1"/>
    </source>
</evidence>
<protein>
    <submittedName>
        <fullName evidence="2">Transposase</fullName>
    </submittedName>
</protein>
<accession>A0A225VBV0</accession>
<evidence type="ECO:0000259" key="1">
    <source>
        <dbReference type="Pfam" id="PF13358"/>
    </source>
</evidence>
<dbReference type="AlphaFoldDB" id="A0A225VBV0"/>
<reference evidence="3" key="1">
    <citation type="submission" date="2017-03" db="EMBL/GenBank/DDBJ databases">
        <title>Phytopthora megakarya and P. palmivora, two closely related causual agents of cacao black pod achieved similar genome size and gene model numbers by different mechanisms.</title>
        <authorList>
            <person name="Ali S."/>
            <person name="Shao J."/>
            <person name="Larry D.J."/>
            <person name="Kronmiller B."/>
            <person name="Shen D."/>
            <person name="Strem M.D."/>
            <person name="Melnick R.L."/>
            <person name="Guiltinan M.J."/>
            <person name="Tyler B.M."/>
            <person name="Meinhardt L.W."/>
            <person name="Bailey B.A."/>
        </authorList>
    </citation>
    <scope>NUCLEOTIDE SEQUENCE [LARGE SCALE GENOMIC DNA]</scope>
    <source>
        <strain evidence="3">zdho120</strain>
    </source>
</reference>
<dbReference type="OrthoDB" id="124912at2759"/>
<dbReference type="InterPro" id="IPR038717">
    <property type="entry name" value="Tc1-like_DDE_dom"/>
</dbReference>